<dbReference type="Proteomes" id="UP001329915">
    <property type="component" value="Chromosome"/>
</dbReference>
<dbReference type="InterPro" id="IPR001967">
    <property type="entry name" value="Peptidase_S11_N"/>
</dbReference>
<feature type="active site" description="Acyl-ester intermediate" evidence="13">
    <location>
        <position position="64"/>
    </location>
</feature>
<keyword evidence="5 18" id="KW-0121">Carboxypeptidase</keyword>
<dbReference type="EC" id="3.4.16.4" evidence="4"/>
<evidence type="ECO:0000256" key="8">
    <source>
        <dbReference type="ARBA" id="ARBA00022801"/>
    </source>
</evidence>
<dbReference type="GO" id="GO:0009002">
    <property type="term" value="F:serine-type D-Ala-D-Ala carboxypeptidase activity"/>
    <property type="evidence" value="ECO:0007669"/>
    <property type="project" value="UniProtKB-EC"/>
</dbReference>
<evidence type="ECO:0000256" key="5">
    <source>
        <dbReference type="ARBA" id="ARBA00022645"/>
    </source>
</evidence>
<organism evidence="18 19">
    <name type="scientific">Metallumcola ferriviriculae</name>
    <dbReference type="NCBI Taxonomy" id="3039180"/>
    <lineage>
        <taxon>Bacteria</taxon>
        <taxon>Bacillati</taxon>
        <taxon>Bacillota</taxon>
        <taxon>Clostridia</taxon>
        <taxon>Neomoorellales</taxon>
        <taxon>Desulfitibacteraceae</taxon>
        <taxon>Metallumcola</taxon>
    </lineage>
</organism>
<evidence type="ECO:0000256" key="2">
    <source>
        <dbReference type="ARBA" id="ARBA00004752"/>
    </source>
</evidence>
<dbReference type="Gene3D" id="2.60.410.10">
    <property type="entry name" value="D-Ala-D-Ala carboxypeptidase, C-terminal domain"/>
    <property type="match status" value="1"/>
</dbReference>
<dbReference type="GO" id="GO:0071555">
    <property type="term" value="P:cell wall organization"/>
    <property type="evidence" value="ECO:0007669"/>
    <property type="project" value="UniProtKB-KW"/>
</dbReference>
<dbReference type="PRINTS" id="PR00725">
    <property type="entry name" value="DADACBPTASE1"/>
</dbReference>
<dbReference type="PANTHER" id="PTHR21581">
    <property type="entry name" value="D-ALANYL-D-ALANINE CARBOXYPEPTIDASE"/>
    <property type="match status" value="1"/>
</dbReference>
<feature type="active site" description="Acyl-ester intermediate" evidence="13">
    <location>
        <position position="61"/>
    </location>
</feature>
<comment type="pathway">
    <text evidence="2">Cell wall biogenesis; peptidoglycan biosynthesis.</text>
</comment>
<keyword evidence="8" id="KW-0378">Hydrolase</keyword>
<dbReference type="GO" id="GO:0006508">
    <property type="term" value="P:proteolysis"/>
    <property type="evidence" value="ECO:0007669"/>
    <property type="project" value="UniProtKB-KW"/>
</dbReference>
<dbReference type="InterPro" id="IPR037167">
    <property type="entry name" value="Peptidase_S11_C_sf"/>
</dbReference>
<feature type="active site" evidence="13">
    <location>
        <position position="116"/>
    </location>
</feature>
<dbReference type="SMART" id="SM00936">
    <property type="entry name" value="PBP5_C"/>
    <property type="match status" value="1"/>
</dbReference>
<evidence type="ECO:0000259" key="17">
    <source>
        <dbReference type="SMART" id="SM00936"/>
    </source>
</evidence>
<comment type="catalytic activity">
    <reaction evidence="12">
        <text>Preferential cleavage: (Ac)2-L-Lys-D-Ala-|-D-Ala. Also transpeptidation of peptidyl-alanyl moieties that are N-acyl substituents of D-alanine.</text>
        <dbReference type="EC" id="3.4.16.4"/>
    </reaction>
</comment>
<dbReference type="Pfam" id="PF00768">
    <property type="entry name" value="Peptidase_S11"/>
    <property type="match status" value="1"/>
</dbReference>
<dbReference type="Gene3D" id="3.40.710.10">
    <property type="entry name" value="DD-peptidase/beta-lactamase superfamily"/>
    <property type="match status" value="1"/>
</dbReference>
<evidence type="ECO:0000256" key="13">
    <source>
        <dbReference type="PIRSR" id="PIRSR618044-1"/>
    </source>
</evidence>
<dbReference type="AlphaFoldDB" id="A0AAU0UNY8"/>
<keyword evidence="16" id="KW-1133">Transmembrane helix</keyword>
<dbReference type="InterPro" id="IPR012907">
    <property type="entry name" value="Peptidase_S11_C"/>
</dbReference>
<feature type="transmembrane region" description="Helical" evidence="16">
    <location>
        <begin position="369"/>
        <end position="387"/>
    </location>
</feature>
<dbReference type="Pfam" id="PF07943">
    <property type="entry name" value="PBP5_C"/>
    <property type="match status" value="1"/>
</dbReference>
<keyword evidence="10" id="KW-0573">Peptidoglycan synthesis</keyword>
<reference evidence="18 19" key="1">
    <citation type="submission" date="2023-04" db="EMBL/GenBank/DDBJ databases">
        <authorList>
            <person name="Hsu D."/>
        </authorList>
    </citation>
    <scope>NUCLEOTIDE SEQUENCE [LARGE SCALE GENOMIC DNA]</scope>
    <source>
        <strain evidence="18 19">MK1</strain>
    </source>
</reference>
<evidence type="ECO:0000256" key="6">
    <source>
        <dbReference type="ARBA" id="ARBA00022670"/>
    </source>
</evidence>
<gene>
    <name evidence="18" type="ORF">MFMK1_001742</name>
</gene>
<evidence type="ECO:0000256" key="9">
    <source>
        <dbReference type="ARBA" id="ARBA00022960"/>
    </source>
</evidence>
<dbReference type="PANTHER" id="PTHR21581:SF33">
    <property type="entry name" value="D-ALANYL-D-ALANINE CARBOXYPEPTIDASE DACB"/>
    <property type="match status" value="1"/>
</dbReference>
<keyword evidence="6" id="KW-0645">Protease</keyword>
<evidence type="ECO:0000256" key="14">
    <source>
        <dbReference type="PIRSR" id="PIRSR618044-2"/>
    </source>
</evidence>
<keyword evidence="9" id="KW-0133">Cell shape</keyword>
<evidence type="ECO:0000313" key="19">
    <source>
        <dbReference type="Proteomes" id="UP001329915"/>
    </source>
</evidence>
<comment type="similarity">
    <text evidence="3 15">Belongs to the peptidase S11 family.</text>
</comment>
<dbReference type="SUPFAM" id="SSF56601">
    <property type="entry name" value="beta-lactamase/transpeptidase-like"/>
    <property type="match status" value="1"/>
</dbReference>
<evidence type="ECO:0000313" key="18">
    <source>
        <dbReference type="EMBL" id="WRO21921.1"/>
    </source>
</evidence>
<feature type="domain" description="Peptidase S11 D-Ala-D-Ala carboxypeptidase A C-terminal" evidence="17">
    <location>
        <begin position="270"/>
        <end position="362"/>
    </location>
</feature>
<evidence type="ECO:0000256" key="16">
    <source>
        <dbReference type="SAM" id="Phobius"/>
    </source>
</evidence>
<keyword evidence="19" id="KW-1185">Reference proteome</keyword>
<dbReference type="GO" id="GO:0009252">
    <property type="term" value="P:peptidoglycan biosynthetic process"/>
    <property type="evidence" value="ECO:0007669"/>
    <property type="project" value="UniProtKB-KW"/>
</dbReference>
<evidence type="ECO:0000256" key="11">
    <source>
        <dbReference type="ARBA" id="ARBA00023316"/>
    </source>
</evidence>
<name>A0AAU0UNY8_9FIRM</name>
<protein>
    <recommendedName>
        <fullName evidence="4">serine-type D-Ala-D-Ala carboxypeptidase</fullName>
        <ecNumber evidence="4">3.4.16.4</ecNumber>
    </recommendedName>
</protein>
<evidence type="ECO:0000256" key="7">
    <source>
        <dbReference type="ARBA" id="ARBA00022729"/>
    </source>
</evidence>
<evidence type="ECO:0000256" key="4">
    <source>
        <dbReference type="ARBA" id="ARBA00012448"/>
    </source>
</evidence>
<dbReference type="InterPro" id="IPR015956">
    <property type="entry name" value="Peniciliin-bd_prot_C_sf"/>
</dbReference>
<dbReference type="GO" id="GO:0008360">
    <property type="term" value="P:regulation of cell shape"/>
    <property type="evidence" value="ECO:0007669"/>
    <property type="project" value="UniProtKB-KW"/>
</dbReference>
<proteinExistence type="inferred from homology"/>
<dbReference type="KEGG" id="dbc:MFMK1_001742"/>
<sequence>MLGLKKTLNILLLIGIIIFQLMPPAWGAEIDINGKTAILIDQETGRVLYEKDAHLKREPASTTKILTALIALEKGNLSDMVSVSEKATKAEGTEVWLVEGEEHTLEDFIYAMMLNSANDAAVAVAEHVGGSVEGFARLMNERAAQLGLKGSHFTNPHGLTAPDHYTTVYDMAIIAREAMKIPKFRDIIITQTRPWHGEDWDSKLRNINPMLSYYPGSTGIKTGYTSQAGYCIVASATRNGKSFIAVVYGSDNKAIWRDAQKLLDYGFNNYDHVSLVKKGEEIATLDLAVGDKGETKGLKLISQEGFSYLVGGDENLLPERKLFLENLQLPIEKDGSMGHISFMLDGKEVARVPVVAGGSIKKPVTWMEWWVRISWVLVGFLFLRIFIRYMQKRRKRRKIYTSYRRRGSRRVGRY</sequence>
<evidence type="ECO:0000256" key="1">
    <source>
        <dbReference type="ARBA" id="ARBA00003217"/>
    </source>
</evidence>
<keyword evidence="16" id="KW-0812">Transmembrane</keyword>
<accession>A0AAU0UNY8</accession>
<evidence type="ECO:0000256" key="3">
    <source>
        <dbReference type="ARBA" id="ARBA00007164"/>
    </source>
</evidence>
<feature type="binding site" evidence="14">
    <location>
        <position position="221"/>
    </location>
    <ligand>
        <name>substrate</name>
    </ligand>
</feature>
<evidence type="ECO:0000256" key="10">
    <source>
        <dbReference type="ARBA" id="ARBA00022984"/>
    </source>
</evidence>
<dbReference type="EMBL" id="CP121694">
    <property type="protein sequence ID" value="WRO21921.1"/>
    <property type="molecule type" value="Genomic_DNA"/>
</dbReference>
<evidence type="ECO:0000256" key="15">
    <source>
        <dbReference type="RuleBase" id="RU004016"/>
    </source>
</evidence>
<dbReference type="RefSeq" id="WP_366924747.1">
    <property type="nucleotide sequence ID" value="NZ_CP121694.1"/>
</dbReference>
<comment type="function">
    <text evidence="1">Removes C-terminal D-alanyl residues from sugar-peptide cell wall precursors.</text>
</comment>
<keyword evidence="16" id="KW-0472">Membrane</keyword>
<evidence type="ECO:0000256" key="12">
    <source>
        <dbReference type="ARBA" id="ARBA00034000"/>
    </source>
</evidence>
<dbReference type="InterPro" id="IPR018044">
    <property type="entry name" value="Peptidase_S11"/>
</dbReference>
<dbReference type="InterPro" id="IPR012338">
    <property type="entry name" value="Beta-lactam/transpept-like"/>
</dbReference>
<keyword evidence="11" id="KW-0961">Cell wall biogenesis/degradation</keyword>
<keyword evidence="7" id="KW-0732">Signal</keyword>
<dbReference type="SUPFAM" id="SSF69189">
    <property type="entry name" value="Penicillin-binding protein associated domain"/>
    <property type="match status" value="1"/>
</dbReference>